<feature type="compositionally biased region" description="Polar residues" evidence="1">
    <location>
        <begin position="34"/>
        <end position="53"/>
    </location>
</feature>
<proteinExistence type="predicted"/>
<keyword evidence="3" id="KW-1185">Reference proteome</keyword>
<name>A0AAD5V1T4_9APHY</name>
<dbReference type="AlphaFoldDB" id="A0AAD5V1T4"/>
<feature type="compositionally biased region" description="Polar residues" evidence="1">
    <location>
        <begin position="1"/>
        <end position="25"/>
    </location>
</feature>
<sequence length="89" mass="9487">MDSQQHGLSSQGSRTFLQSRTNNNPVLFPVTLAASPSTGGNGLPQTTMSTSTFDPDVQPDIIIQHRDGGSGIVQELPPPYVDRNRPSPA</sequence>
<protein>
    <submittedName>
        <fullName evidence="2">Uncharacterized protein</fullName>
    </submittedName>
</protein>
<gene>
    <name evidence="2" type="ORF">NLI96_g8531</name>
</gene>
<dbReference type="Proteomes" id="UP001212997">
    <property type="component" value="Unassembled WGS sequence"/>
</dbReference>
<comment type="caution">
    <text evidence="2">The sequence shown here is derived from an EMBL/GenBank/DDBJ whole genome shotgun (WGS) entry which is preliminary data.</text>
</comment>
<organism evidence="2 3">
    <name type="scientific">Meripilus lineatus</name>
    <dbReference type="NCBI Taxonomy" id="2056292"/>
    <lineage>
        <taxon>Eukaryota</taxon>
        <taxon>Fungi</taxon>
        <taxon>Dikarya</taxon>
        <taxon>Basidiomycota</taxon>
        <taxon>Agaricomycotina</taxon>
        <taxon>Agaricomycetes</taxon>
        <taxon>Polyporales</taxon>
        <taxon>Meripilaceae</taxon>
        <taxon>Meripilus</taxon>
    </lineage>
</organism>
<accession>A0AAD5V1T4</accession>
<dbReference type="EMBL" id="JANAWD010000390">
    <property type="protein sequence ID" value="KAJ3480185.1"/>
    <property type="molecule type" value="Genomic_DNA"/>
</dbReference>
<evidence type="ECO:0000256" key="1">
    <source>
        <dbReference type="SAM" id="MobiDB-lite"/>
    </source>
</evidence>
<evidence type="ECO:0000313" key="2">
    <source>
        <dbReference type="EMBL" id="KAJ3480185.1"/>
    </source>
</evidence>
<evidence type="ECO:0000313" key="3">
    <source>
        <dbReference type="Proteomes" id="UP001212997"/>
    </source>
</evidence>
<reference evidence="2" key="1">
    <citation type="submission" date="2022-07" db="EMBL/GenBank/DDBJ databases">
        <title>Genome Sequence of Physisporinus lineatus.</title>
        <authorList>
            <person name="Buettner E."/>
        </authorList>
    </citation>
    <scope>NUCLEOTIDE SEQUENCE</scope>
    <source>
        <strain evidence="2">VT162</strain>
    </source>
</reference>
<feature type="region of interest" description="Disordered" evidence="1">
    <location>
        <begin position="1"/>
        <end position="89"/>
    </location>
</feature>